<proteinExistence type="predicted"/>
<evidence type="ECO:0000256" key="3">
    <source>
        <dbReference type="ARBA" id="ARBA00022692"/>
    </source>
</evidence>
<dbReference type="STRING" id="34062.AXE82_01280"/>
<dbReference type="EMBL" id="CP024443">
    <property type="protein sequence ID" value="ATR78697.1"/>
    <property type="molecule type" value="Genomic_DNA"/>
</dbReference>
<name>A0A2D2LUJ5_FAUOS</name>
<dbReference type="Proteomes" id="UP000229340">
    <property type="component" value="Chromosome"/>
</dbReference>
<dbReference type="PANTHER" id="PTHR32322">
    <property type="entry name" value="INNER MEMBRANE TRANSPORTER"/>
    <property type="match status" value="1"/>
</dbReference>
<feature type="transmembrane region" description="Helical" evidence="6">
    <location>
        <begin position="258"/>
        <end position="275"/>
    </location>
</feature>
<organism evidence="8 9">
    <name type="scientific">Faucicola osloensis</name>
    <name type="common">Moraxella osloensis</name>
    <dbReference type="NCBI Taxonomy" id="34062"/>
    <lineage>
        <taxon>Bacteria</taxon>
        <taxon>Pseudomonadati</taxon>
        <taxon>Pseudomonadota</taxon>
        <taxon>Gammaproteobacteria</taxon>
        <taxon>Moraxellales</taxon>
        <taxon>Moraxellaceae</taxon>
        <taxon>Faucicola</taxon>
    </lineage>
</organism>
<reference evidence="9" key="1">
    <citation type="submission" date="2017-11" db="EMBL/GenBank/DDBJ databases">
        <title>Complete genome sequence of Moraxella osloensis NP7 isolated from human skin.</title>
        <authorList>
            <person name="Lee K."/>
            <person name="Lim J.Y."/>
            <person name="Hwang I."/>
        </authorList>
    </citation>
    <scope>NUCLEOTIDE SEQUENCE [LARGE SCALE GENOMIC DNA]</scope>
    <source>
        <strain evidence="9">NP7</strain>
    </source>
</reference>
<dbReference type="SUPFAM" id="SSF103481">
    <property type="entry name" value="Multidrug resistance efflux transporter EmrE"/>
    <property type="match status" value="2"/>
</dbReference>
<dbReference type="RefSeq" id="WP_100269965.1">
    <property type="nucleotide sequence ID" value="NZ_CP024443.1"/>
</dbReference>
<feature type="domain" description="EamA" evidence="7">
    <location>
        <begin position="17"/>
        <end position="149"/>
    </location>
</feature>
<dbReference type="AlphaFoldDB" id="A0A2D2LUJ5"/>
<evidence type="ECO:0000256" key="2">
    <source>
        <dbReference type="ARBA" id="ARBA00022475"/>
    </source>
</evidence>
<dbReference type="Pfam" id="PF00892">
    <property type="entry name" value="EamA"/>
    <property type="match status" value="2"/>
</dbReference>
<keyword evidence="4 6" id="KW-1133">Transmembrane helix</keyword>
<evidence type="ECO:0000259" key="7">
    <source>
        <dbReference type="Pfam" id="PF00892"/>
    </source>
</evidence>
<evidence type="ECO:0000256" key="4">
    <source>
        <dbReference type="ARBA" id="ARBA00022989"/>
    </source>
</evidence>
<evidence type="ECO:0000313" key="8">
    <source>
        <dbReference type="EMBL" id="ATR78697.1"/>
    </source>
</evidence>
<accession>A0A2D2LUJ5</accession>
<keyword evidence="5 6" id="KW-0472">Membrane</keyword>
<feature type="transmembrane region" description="Helical" evidence="6">
    <location>
        <begin position="77"/>
        <end position="93"/>
    </location>
</feature>
<feature type="transmembrane region" description="Helical" evidence="6">
    <location>
        <begin position="226"/>
        <end position="246"/>
    </location>
</feature>
<evidence type="ECO:0000256" key="5">
    <source>
        <dbReference type="ARBA" id="ARBA00023136"/>
    </source>
</evidence>
<dbReference type="InterPro" id="IPR050638">
    <property type="entry name" value="AA-Vitamin_Transporters"/>
</dbReference>
<feature type="domain" description="EamA" evidence="7">
    <location>
        <begin position="161"/>
        <end position="298"/>
    </location>
</feature>
<feature type="transmembrane region" description="Helical" evidence="6">
    <location>
        <begin position="99"/>
        <end position="121"/>
    </location>
</feature>
<feature type="transmembrane region" description="Helical" evidence="6">
    <location>
        <begin position="281"/>
        <end position="299"/>
    </location>
</feature>
<dbReference type="PANTHER" id="PTHR32322:SF18">
    <property type="entry name" value="S-ADENOSYLMETHIONINE_S-ADENOSYLHOMOCYSTEINE TRANSPORTER"/>
    <property type="match status" value="1"/>
</dbReference>
<feature type="transmembrane region" description="Helical" evidence="6">
    <location>
        <begin position="156"/>
        <end position="176"/>
    </location>
</feature>
<keyword evidence="2" id="KW-1003">Cell membrane</keyword>
<gene>
    <name evidence="8" type="ORF">NP7_05155</name>
</gene>
<feature type="transmembrane region" description="Helical" evidence="6">
    <location>
        <begin position="133"/>
        <end position="150"/>
    </location>
</feature>
<protein>
    <submittedName>
        <fullName evidence="8">EamA family transporter</fullName>
    </submittedName>
</protein>
<dbReference type="InterPro" id="IPR000620">
    <property type="entry name" value="EamA_dom"/>
</dbReference>
<dbReference type="InterPro" id="IPR037185">
    <property type="entry name" value="EmrE-like"/>
</dbReference>
<feature type="transmembrane region" description="Helical" evidence="6">
    <location>
        <begin position="46"/>
        <end position="65"/>
    </location>
</feature>
<evidence type="ECO:0000256" key="1">
    <source>
        <dbReference type="ARBA" id="ARBA00004651"/>
    </source>
</evidence>
<sequence>MLEKKLEKKLEKNREVFWHFLALFVVIVWGTTLASTKVLLADMSPIQILLYRSVFAYGLLFAMSPRLQTFSSAKNEVLYFLSGLCGITLYFLLENTALLYTYSSNAALLVTASPLFTVLIASFIIKTHAFSKLLLIACVIALVGVALVLANQPMSLTNGMLGNILAILSGLAWSFFGFANSAIKDELSPIVRMRKVFLYGIITASLYMLVTGEAFINLHAFTPINLANLLFLGGIASALCFVLWTNANKHLGVVKTSLYIYFIPFIAVLLGVVLLGETITITTMLGGILIALAVFLASYKKSVS</sequence>
<evidence type="ECO:0000256" key="6">
    <source>
        <dbReference type="SAM" id="Phobius"/>
    </source>
</evidence>
<keyword evidence="3 6" id="KW-0812">Transmembrane</keyword>
<comment type="subcellular location">
    <subcellularLocation>
        <location evidence="1">Cell membrane</location>
        <topology evidence="1">Multi-pass membrane protein</topology>
    </subcellularLocation>
</comment>
<evidence type="ECO:0000313" key="9">
    <source>
        <dbReference type="Proteomes" id="UP000229340"/>
    </source>
</evidence>
<feature type="transmembrane region" description="Helical" evidence="6">
    <location>
        <begin position="196"/>
        <end position="220"/>
    </location>
</feature>
<dbReference type="GO" id="GO:0005886">
    <property type="term" value="C:plasma membrane"/>
    <property type="evidence" value="ECO:0007669"/>
    <property type="project" value="UniProtKB-SubCell"/>
</dbReference>
<feature type="transmembrane region" description="Helical" evidence="6">
    <location>
        <begin position="20"/>
        <end position="40"/>
    </location>
</feature>